<feature type="transmembrane region" description="Helical" evidence="7">
    <location>
        <begin position="94"/>
        <end position="123"/>
    </location>
</feature>
<gene>
    <name evidence="9" type="ordered locus">LD85_0691</name>
</gene>
<dbReference type="PANTHER" id="PTHR30572">
    <property type="entry name" value="MEMBRANE COMPONENT OF TRANSPORTER-RELATED"/>
    <property type="match status" value="1"/>
</dbReference>
<evidence type="ECO:0000256" key="6">
    <source>
        <dbReference type="ARBA" id="ARBA00038076"/>
    </source>
</evidence>
<evidence type="ECO:0000256" key="1">
    <source>
        <dbReference type="ARBA" id="ARBA00004651"/>
    </source>
</evidence>
<feature type="transmembrane region" description="Helical" evidence="7">
    <location>
        <begin position="153"/>
        <end position="173"/>
    </location>
</feature>
<dbReference type="RefSeq" id="WP_012952445.1">
    <property type="nucleotide sequence ID" value="NC_013769.1"/>
</dbReference>
<dbReference type="InterPro" id="IPR050250">
    <property type="entry name" value="Macrolide_Exporter_MacB"/>
</dbReference>
<keyword evidence="2" id="KW-1003">Cell membrane</keyword>
<reference evidence="10" key="1">
    <citation type="journal article" date="2009" name="Proc. Natl. Acad. Sci. U.S.A.">
        <title>Biogeography of the Sulfolobus islandicus pan-genome.</title>
        <authorList>
            <person name="Reno M.L."/>
            <person name="Held N.L."/>
            <person name="Fields C.J."/>
            <person name="Burke P.V."/>
            <person name="Whitaker R.J."/>
        </authorList>
    </citation>
    <scope>NUCLEOTIDE SEQUENCE [LARGE SCALE GENOMIC DNA]</scope>
    <source>
        <strain evidence="10">L.D.8.5 / Lassen #2</strain>
    </source>
</reference>
<proteinExistence type="inferred from homology"/>
<dbReference type="EMBL" id="CP001731">
    <property type="protein sequence ID" value="ADB86420.1"/>
    <property type="molecule type" value="Genomic_DNA"/>
</dbReference>
<dbReference type="AlphaFoldDB" id="D2PHE2"/>
<evidence type="ECO:0000256" key="7">
    <source>
        <dbReference type="SAM" id="Phobius"/>
    </source>
</evidence>
<evidence type="ECO:0000313" key="10">
    <source>
        <dbReference type="Proteomes" id="UP000001404"/>
    </source>
</evidence>
<dbReference type="HOGENOM" id="CLU_1444733_0_0_2"/>
<protein>
    <recommendedName>
        <fullName evidence="8">ABC3 transporter permease C-terminal domain-containing protein</fullName>
    </recommendedName>
</protein>
<keyword evidence="5 7" id="KW-0472">Membrane</keyword>
<dbReference type="Proteomes" id="UP000001404">
    <property type="component" value="Chromosome"/>
</dbReference>
<comment type="subcellular location">
    <subcellularLocation>
        <location evidence="1">Cell membrane</location>
        <topology evidence="1">Multi-pass membrane protein</topology>
    </subcellularLocation>
</comment>
<name>D2PHE2_SACI9</name>
<feature type="domain" description="ABC3 transporter permease C-terminal" evidence="8">
    <location>
        <begin position="52"/>
        <end position="179"/>
    </location>
</feature>
<feature type="transmembrane region" description="Helical" evidence="7">
    <location>
        <begin position="41"/>
        <end position="74"/>
    </location>
</feature>
<dbReference type="GO" id="GO:0005886">
    <property type="term" value="C:plasma membrane"/>
    <property type="evidence" value="ECO:0007669"/>
    <property type="project" value="UniProtKB-SubCell"/>
</dbReference>
<evidence type="ECO:0000256" key="4">
    <source>
        <dbReference type="ARBA" id="ARBA00022989"/>
    </source>
</evidence>
<evidence type="ECO:0000256" key="2">
    <source>
        <dbReference type="ARBA" id="ARBA00022475"/>
    </source>
</evidence>
<keyword evidence="4 7" id="KW-1133">Transmembrane helix</keyword>
<evidence type="ECO:0000256" key="5">
    <source>
        <dbReference type="ARBA" id="ARBA00023136"/>
    </source>
</evidence>
<evidence type="ECO:0000259" key="8">
    <source>
        <dbReference type="Pfam" id="PF02687"/>
    </source>
</evidence>
<evidence type="ECO:0000313" key="9">
    <source>
        <dbReference type="EMBL" id="ADB86420.1"/>
    </source>
</evidence>
<dbReference type="KEGG" id="sii:LD85_0691"/>
<evidence type="ECO:0000256" key="3">
    <source>
        <dbReference type="ARBA" id="ARBA00022692"/>
    </source>
</evidence>
<dbReference type="GO" id="GO:0022857">
    <property type="term" value="F:transmembrane transporter activity"/>
    <property type="evidence" value="ECO:0007669"/>
    <property type="project" value="TreeGrafter"/>
</dbReference>
<dbReference type="Pfam" id="PF02687">
    <property type="entry name" value="FtsX"/>
    <property type="match status" value="1"/>
</dbReference>
<accession>D2PHE2</accession>
<dbReference type="InterPro" id="IPR003838">
    <property type="entry name" value="ABC3_permease_C"/>
</dbReference>
<dbReference type="PANTHER" id="PTHR30572:SF4">
    <property type="entry name" value="ABC TRANSPORTER PERMEASE YTRF"/>
    <property type="match status" value="1"/>
</dbReference>
<keyword evidence="3 7" id="KW-0812">Transmembrane</keyword>
<organism evidence="9 10">
    <name type="scientific">Saccharolobus islandicus (strain L.D.8.5 / Lassen #2)</name>
    <name type="common">Sulfolobus islandicus</name>
    <dbReference type="NCBI Taxonomy" id="425944"/>
    <lineage>
        <taxon>Archaea</taxon>
        <taxon>Thermoproteota</taxon>
        <taxon>Thermoprotei</taxon>
        <taxon>Sulfolobales</taxon>
        <taxon>Sulfolobaceae</taxon>
        <taxon>Saccharolobus</taxon>
    </lineage>
</organism>
<comment type="similarity">
    <text evidence="6">Belongs to the ABC-4 integral membrane protein family.</text>
</comment>
<sequence>MVILQADKINDVNTISTLLNYIYGNSLTVTTIQQTISSVKLILAGFSFMVITIGSISLFVGAMGIMGITLAGVYQRTREIGIMKTLGLTTKQVLLVFLLEAIMVGVIGGIIGLVLTFLGTYYLDRVGITMNVGSNGGSPLILKISPSLSMTDVLTALIIAIITGIIAGIYPALKAAKLTVIEAIRRD</sequence>